<dbReference type="Pfam" id="PF25000">
    <property type="entry name" value="DUF7779"/>
    <property type="match status" value="1"/>
</dbReference>
<accession>A0A5D3FPM0</accession>
<protein>
    <recommendedName>
        <fullName evidence="2">DUF7779 domain-containing protein</fullName>
    </recommendedName>
</protein>
<dbReference type="Gene3D" id="1.25.40.10">
    <property type="entry name" value="Tetratricopeptide repeat domain"/>
    <property type="match status" value="2"/>
</dbReference>
<gene>
    <name evidence="3" type="ORF">FXF68_14670</name>
</gene>
<sequence length="1303" mass="141653">MVPVPDVPPRSGPPDVIALTSPERGAGCTTALANLAWMLALAGRVVLLVDGDLASPALEDHAKTFAASGPDDAGLVDLARGFGADAPDGLDLQSVLRHRRPPGPPIAGRVDFLPALGRGGARGHWTGPDIPDPVGFAAALRESLRRTEYDHVLVDAVGLPAGALAKLADTVVVGVRADRGGIAAGEGLARELRTADVPRLVPLLMQVEDPAWQDEARVRFAWLLPGTMPPAARDGYWRRMATPKVSDAASGTVSAAGAGAAGRLAVFGGDPVAARLLPAYRDALREILGDPGFDPPRAAAETVEAYRERVGADGASRTRRYRVVYEPAQRAWADWLAVQLRSTPFRPVGDGAPRDDDLVLVIGPEGAATSGAAPVSDGGWYLRLSPEDPADGVPETARIDLFALDERDARQELFRRLMPARTPPEHRDVPGEPRFPRRPPAARRLPPPAGPFVERGDEIERMRDALLGSDRDGVYTIDGPPGTGKSRLAMEYAHRFSGDYDVIWWITAASAPSVRAGLTAMRDAVDARGDGRRPASAAGDPVAQFVKEEVDRAGTWLLVYDNVERPEDLDGLVPETTRGRHVVITGGNVEALRNGVLVRRVEKATRAGAFTRAESRELLHGTVRALSEEHIDRLAERMRDLPLNVALAAAWVERHADRAQRGAALPEAQGLRPEAAAFRELQAVEDAAETFLSLFADRFATAPTTAPTAAPTAAAGPEDADLLTARTVLGLTLESLRQADSGDAAVRLMRMAAFLSPDGVGRRLLFSPAMLAALEKRWPDLAEDSVRLEALLIRLARYGLAEVDYELGGELRVHRMVQKIVRESLADDERAEVVAEVHGVLAAFAPADAEVDQPYHAATFAELGRHLVVSEAFASRERPVRRWLACHLRHLYVAGDRHDRSLGLAAAERLAADWRDRWGPDDPLLLRVEVQRANLLRALGRFDEAAALSADALNRQMRLGRTDIRTLMSARGYAADLRLSGDFAAALIRDRATLLGLRRELGDDHELTRTAAKNLTLSLTLEGLDSSVREALELERRNRERQHRVDPGDRLEVAVSTYRIGALLRHLGRYEESARELTVAVADLRELYREDAANPHLLCAQRHQRITRRHRPGDPDARHTDLRELRRLLSLHLDVHPGENYETLACRLALAAAEHACGAHDAARAGAGRAVLGYLGLYEEGHPFVQLARCNLSVYALACGDAEFAGEQSETALDALREKLDDDHPYVVGALVDRANALMALGRPEEALDLDEQAEERLASCYPDDDHPWALAVRGNLAHTRARLRDEAPGTGRRAFEWDAPQI</sequence>
<feature type="domain" description="DUF7779" evidence="2">
    <location>
        <begin position="744"/>
        <end position="829"/>
    </location>
</feature>
<feature type="compositionally biased region" description="Basic and acidic residues" evidence="1">
    <location>
        <begin position="423"/>
        <end position="435"/>
    </location>
</feature>
<evidence type="ECO:0000313" key="4">
    <source>
        <dbReference type="Proteomes" id="UP000323505"/>
    </source>
</evidence>
<dbReference type="InterPro" id="IPR027417">
    <property type="entry name" value="P-loop_NTPase"/>
</dbReference>
<comment type="caution">
    <text evidence="3">The sequence shown here is derived from an EMBL/GenBank/DDBJ whole genome shotgun (WGS) entry which is preliminary data.</text>
</comment>
<dbReference type="Gene3D" id="3.40.50.300">
    <property type="entry name" value="P-loop containing nucleotide triphosphate hydrolases"/>
    <property type="match status" value="2"/>
</dbReference>
<dbReference type="PANTHER" id="PTHR35205">
    <property type="entry name" value="NB-ARC AND TPR DOMAIN PROTEIN"/>
    <property type="match status" value="1"/>
</dbReference>
<dbReference type="SUPFAM" id="SSF52540">
    <property type="entry name" value="P-loop containing nucleoside triphosphate hydrolases"/>
    <property type="match status" value="2"/>
</dbReference>
<evidence type="ECO:0000256" key="1">
    <source>
        <dbReference type="SAM" id="MobiDB-lite"/>
    </source>
</evidence>
<dbReference type="Proteomes" id="UP000323505">
    <property type="component" value="Unassembled WGS sequence"/>
</dbReference>
<dbReference type="SUPFAM" id="SSF48452">
    <property type="entry name" value="TPR-like"/>
    <property type="match status" value="1"/>
</dbReference>
<name>A0A5D3FPM0_9ACTN</name>
<reference evidence="3 4" key="1">
    <citation type="submission" date="2019-08" db="EMBL/GenBank/DDBJ databases">
        <title>Actinomadura sp. nov. CYP1-5 isolated from mountain soil.</title>
        <authorList>
            <person name="Songsumanus A."/>
            <person name="Kuncharoen N."/>
            <person name="Kudo T."/>
            <person name="Yuki M."/>
            <person name="Igarashi Y."/>
            <person name="Tanasupawat S."/>
        </authorList>
    </citation>
    <scope>NUCLEOTIDE SEQUENCE [LARGE SCALE GENOMIC DNA]</scope>
    <source>
        <strain evidence="3 4">CYP1-5</strain>
    </source>
</reference>
<dbReference type="PANTHER" id="PTHR35205:SF1">
    <property type="entry name" value="ZU5 DOMAIN-CONTAINING PROTEIN"/>
    <property type="match status" value="1"/>
</dbReference>
<dbReference type="InterPro" id="IPR056681">
    <property type="entry name" value="DUF7779"/>
</dbReference>
<evidence type="ECO:0000313" key="3">
    <source>
        <dbReference type="EMBL" id="TYK49065.1"/>
    </source>
</evidence>
<dbReference type="NCBIfam" id="NF040586">
    <property type="entry name" value="FxSxx_TPR"/>
    <property type="match status" value="1"/>
</dbReference>
<feature type="region of interest" description="Disordered" evidence="1">
    <location>
        <begin position="421"/>
        <end position="454"/>
    </location>
</feature>
<keyword evidence="4" id="KW-1185">Reference proteome</keyword>
<organism evidence="3 4">
    <name type="scientific">Actinomadura decatromicini</name>
    <dbReference type="NCBI Taxonomy" id="2604572"/>
    <lineage>
        <taxon>Bacteria</taxon>
        <taxon>Bacillati</taxon>
        <taxon>Actinomycetota</taxon>
        <taxon>Actinomycetes</taxon>
        <taxon>Streptosporangiales</taxon>
        <taxon>Thermomonosporaceae</taxon>
        <taxon>Actinomadura</taxon>
    </lineage>
</organism>
<proteinExistence type="predicted"/>
<dbReference type="InterPro" id="IPR011990">
    <property type="entry name" value="TPR-like_helical_dom_sf"/>
</dbReference>
<dbReference type="EMBL" id="VSRQ01000003">
    <property type="protein sequence ID" value="TYK49065.1"/>
    <property type="molecule type" value="Genomic_DNA"/>
</dbReference>
<evidence type="ECO:0000259" key="2">
    <source>
        <dbReference type="Pfam" id="PF25000"/>
    </source>
</evidence>